<evidence type="ECO:0000256" key="4">
    <source>
        <dbReference type="ARBA" id="ARBA00023012"/>
    </source>
</evidence>
<dbReference type="InterPro" id="IPR051552">
    <property type="entry name" value="HptR"/>
</dbReference>
<sequence length="506" mass="58212">MEMMKVILVEDEDIVREDIRRLIDWERQGFVIAAEARNGGEGLALFHEINPDIVITDIKMPVMGGLDMVKEMIKKQPDTKFILLTAYGDFDFAREAIKLGIGSYVLKHELDGSLLLEELNKLKQRLHEEKSTGHLARMGLLRMRLKRNPGLESAEDIGQPGHIFRWEGKTGVFVFGLDDEAGMDKRELMECIHTRVLADTAGELVDLSDHMYVMFIRVSEQSSERKTYEMTNEFASRMQSQIAKTFGRTATVAIGPVFHHFRELEASFQKTKELFSLRVFSKEGSILTAIQLPQAVTIPPAFVTGALSELRERLAHRQYDQAKAQLQQLFTRDLVLAQNVSMLRNVVMELIRMFHERDISNLNPAVIESLEQLPDVHQSLNVYRLAERFKRLVELLEEQLNAKYSKKIRELLQYIHENYQGDITLNQAADRLGFSIIYTSQLFKKEVGVPFVAYITRYRIEKAKALLETGKYKVYEVSEMVGYQTVPYFCKTFKRLTGKNPGDLNY</sequence>
<gene>
    <name evidence="11" type="ORF">EYB31_06730</name>
</gene>
<feature type="domain" description="Response regulatory" evidence="10">
    <location>
        <begin position="5"/>
        <end position="122"/>
    </location>
</feature>
<dbReference type="InterPro" id="IPR011006">
    <property type="entry name" value="CheY-like_superfamily"/>
</dbReference>
<dbReference type="SUPFAM" id="SSF52172">
    <property type="entry name" value="CheY-like"/>
    <property type="match status" value="1"/>
</dbReference>
<dbReference type="GO" id="GO:0005737">
    <property type="term" value="C:cytoplasm"/>
    <property type="evidence" value="ECO:0007669"/>
    <property type="project" value="UniProtKB-SubCell"/>
</dbReference>
<keyword evidence="6" id="KW-0238">DNA-binding</keyword>
<evidence type="ECO:0000259" key="10">
    <source>
        <dbReference type="PROSITE" id="PS50110"/>
    </source>
</evidence>
<dbReference type="GO" id="GO:0043565">
    <property type="term" value="F:sequence-specific DNA binding"/>
    <property type="evidence" value="ECO:0007669"/>
    <property type="project" value="InterPro"/>
</dbReference>
<dbReference type="PANTHER" id="PTHR42713">
    <property type="entry name" value="HISTIDINE KINASE-RELATED"/>
    <property type="match status" value="1"/>
</dbReference>
<dbReference type="OrthoDB" id="9794370at2"/>
<evidence type="ECO:0000256" key="1">
    <source>
        <dbReference type="ARBA" id="ARBA00004496"/>
    </source>
</evidence>
<evidence type="ECO:0000256" key="3">
    <source>
        <dbReference type="ARBA" id="ARBA00022553"/>
    </source>
</evidence>
<evidence type="ECO:0000256" key="6">
    <source>
        <dbReference type="ARBA" id="ARBA00023125"/>
    </source>
</evidence>
<dbReference type="InterPro" id="IPR009057">
    <property type="entry name" value="Homeodomain-like_sf"/>
</dbReference>
<dbReference type="InterPro" id="IPR018060">
    <property type="entry name" value="HTH_AraC"/>
</dbReference>
<evidence type="ECO:0000259" key="9">
    <source>
        <dbReference type="PROSITE" id="PS01124"/>
    </source>
</evidence>
<dbReference type="Gene3D" id="1.10.10.60">
    <property type="entry name" value="Homeodomain-like"/>
    <property type="match status" value="2"/>
</dbReference>
<dbReference type="SUPFAM" id="SSF46689">
    <property type="entry name" value="Homeodomain-like"/>
    <property type="match status" value="2"/>
</dbReference>
<dbReference type="CDD" id="cd17536">
    <property type="entry name" value="REC_YesN-like"/>
    <property type="match status" value="1"/>
</dbReference>
<dbReference type="PANTHER" id="PTHR42713:SF3">
    <property type="entry name" value="TRANSCRIPTIONAL REGULATORY PROTEIN HPTR"/>
    <property type="match status" value="1"/>
</dbReference>
<dbReference type="SMART" id="SM00342">
    <property type="entry name" value="HTH_ARAC"/>
    <property type="match status" value="1"/>
</dbReference>
<dbReference type="InterPro" id="IPR001789">
    <property type="entry name" value="Sig_transdc_resp-reg_receiver"/>
</dbReference>
<comment type="subcellular location">
    <subcellularLocation>
        <location evidence="1">Cytoplasm</location>
    </subcellularLocation>
</comment>
<feature type="modified residue" description="4-aspartylphosphate" evidence="8">
    <location>
        <position position="57"/>
    </location>
</feature>
<dbReference type="PROSITE" id="PS00041">
    <property type="entry name" value="HTH_ARAC_FAMILY_1"/>
    <property type="match status" value="1"/>
</dbReference>
<dbReference type="EMBL" id="SIRE01000005">
    <property type="protein sequence ID" value="TBL80117.1"/>
    <property type="molecule type" value="Genomic_DNA"/>
</dbReference>
<dbReference type="Gene3D" id="3.40.50.2300">
    <property type="match status" value="1"/>
</dbReference>
<keyword evidence="5" id="KW-0805">Transcription regulation</keyword>
<protein>
    <submittedName>
        <fullName evidence="11">Response regulator</fullName>
    </submittedName>
</protein>
<proteinExistence type="predicted"/>
<keyword evidence="7" id="KW-0804">Transcription</keyword>
<dbReference type="SMART" id="SM00448">
    <property type="entry name" value="REC"/>
    <property type="match status" value="1"/>
</dbReference>
<organism evidence="11 12">
    <name type="scientific">Paenibacillus thalictri</name>
    <dbReference type="NCBI Taxonomy" id="2527873"/>
    <lineage>
        <taxon>Bacteria</taxon>
        <taxon>Bacillati</taxon>
        <taxon>Bacillota</taxon>
        <taxon>Bacilli</taxon>
        <taxon>Bacillales</taxon>
        <taxon>Paenibacillaceae</taxon>
        <taxon>Paenibacillus</taxon>
    </lineage>
</organism>
<dbReference type="GO" id="GO:0003700">
    <property type="term" value="F:DNA-binding transcription factor activity"/>
    <property type="evidence" value="ECO:0007669"/>
    <property type="project" value="InterPro"/>
</dbReference>
<evidence type="ECO:0000256" key="8">
    <source>
        <dbReference type="PROSITE-ProRule" id="PRU00169"/>
    </source>
</evidence>
<dbReference type="PROSITE" id="PS01124">
    <property type="entry name" value="HTH_ARAC_FAMILY_2"/>
    <property type="match status" value="1"/>
</dbReference>
<reference evidence="11 12" key="1">
    <citation type="submission" date="2019-02" db="EMBL/GenBank/DDBJ databases">
        <title>Paenibacillus sp. nov., isolated from surface-sterilized tissue of Thalictrum simplex L.</title>
        <authorList>
            <person name="Tuo L."/>
        </authorList>
    </citation>
    <scope>NUCLEOTIDE SEQUENCE [LARGE SCALE GENOMIC DNA]</scope>
    <source>
        <strain evidence="11 12">N2SHLJ1</strain>
    </source>
</reference>
<name>A0A4Q9DWJ4_9BACL</name>
<evidence type="ECO:0000313" key="12">
    <source>
        <dbReference type="Proteomes" id="UP000293142"/>
    </source>
</evidence>
<comment type="caution">
    <text evidence="11">The sequence shown here is derived from an EMBL/GenBank/DDBJ whole genome shotgun (WGS) entry which is preliminary data.</text>
</comment>
<keyword evidence="4" id="KW-0902">Two-component regulatory system</keyword>
<dbReference type="Proteomes" id="UP000293142">
    <property type="component" value="Unassembled WGS sequence"/>
</dbReference>
<evidence type="ECO:0000256" key="2">
    <source>
        <dbReference type="ARBA" id="ARBA00022490"/>
    </source>
</evidence>
<dbReference type="Pfam" id="PF12833">
    <property type="entry name" value="HTH_18"/>
    <property type="match status" value="1"/>
</dbReference>
<dbReference type="AlphaFoldDB" id="A0A4Q9DWJ4"/>
<evidence type="ECO:0000256" key="7">
    <source>
        <dbReference type="ARBA" id="ARBA00023163"/>
    </source>
</evidence>
<feature type="domain" description="HTH araC/xylS-type" evidence="9">
    <location>
        <begin position="409"/>
        <end position="506"/>
    </location>
</feature>
<keyword evidence="2" id="KW-0963">Cytoplasm</keyword>
<dbReference type="PROSITE" id="PS50110">
    <property type="entry name" value="RESPONSE_REGULATORY"/>
    <property type="match status" value="1"/>
</dbReference>
<dbReference type="InterPro" id="IPR018062">
    <property type="entry name" value="HTH_AraC-typ_CS"/>
</dbReference>
<dbReference type="GO" id="GO:0000160">
    <property type="term" value="P:phosphorelay signal transduction system"/>
    <property type="evidence" value="ECO:0007669"/>
    <property type="project" value="UniProtKB-KW"/>
</dbReference>
<evidence type="ECO:0000313" key="11">
    <source>
        <dbReference type="EMBL" id="TBL80117.1"/>
    </source>
</evidence>
<dbReference type="Pfam" id="PF00072">
    <property type="entry name" value="Response_reg"/>
    <property type="match status" value="1"/>
</dbReference>
<keyword evidence="3 8" id="KW-0597">Phosphoprotein</keyword>
<keyword evidence="12" id="KW-1185">Reference proteome</keyword>
<accession>A0A4Q9DWJ4</accession>
<evidence type="ECO:0000256" key="5">
    <source>
        <dbReference type="ARBA" id="ARBA00023015"/>
    </source>
</evidence>